<dbReference type="EMBL" id="CAJVQC010037581">
    <property type="protein sequence ID" value="CAG8764190.1"/>
    <property type="molecule type" value="Genomic_DNA"/>
</dbReference>
<evidence type="ECO:0000313" key="1">
    <source>
        <dbReference type="EMBL" id="CAG8764190.1"/>
    </source>
</evidence>
<feature type="non-terminal residue" evidence="1">
    <location>
        <position position="1"/>
    </location>
</feature>
<proteinExistence type="predicted"/>
<reference evidence="1" key="1">
    <citation type="submission" date="2021-06" db="EMBL/GenBank/DDBJ databases">
        <authorList>
            <person name="Kallberg Y."/>
            <person name="Tangrot J."/>
            <person name="Rosling A."/>
        </authorList>
    </citation>
    <scope>NUCLEOTIDE SEQUENCE</scope>
    <source>
        <strain evidence="1">MA461A</strain>
    </source>
</reference>
<keyword evidence="2" id="KW-1185">Reference proteome</keyword>
<gene>
    <name evidence="1" type="ORF">RPERSI_LOCUS15595</name>
</gene>
<evidence type="ECO:0000313" key="2">
    <source>
        <dbReference type="Proteomes" id="UP000789920"/>
    </source>
</evidence>
<feature type="non-terminal residue" evidence="1">
    <location>
        <position position="48"/>
    </location>
</feature>
<sequence length="48" mass="5558">IIQQSNSEHNVVVPEIYLLDSLELNSNSVDNIKNTQIHTEHYGNKPRR</sequence>
<dbReference type="Proteomes" id="UP000789920">
    <property type="component" value="Unassembled WGS sequence"/>
</dbReference>
<protein>
    <submittedName>
        <fullName evidence="1">2755_t:CDS:1</fullName>
    </submittedName>
</protein>
<accession>A0ACA9QTC3</accession>
<comment type="caution">
    <text evidence="1">The sequence shown here is derived from an EMBL/GenBank/DDBJ whole genome shotgun (WGS) entry which is preliminary data.</text>
</comment>
<organism evidence="1 2">
    <name type="scientific">Racocetra persica</name>
    <dbReference type="NCBI Taxonomy" id="160502"/>
    <lineage>
        <taxon>Eukaryota</taxon>
        <taxon>Fungi</taxon>
        <taxon>Fungi incertae sedis</taxon>
        <taxon>Mucoromycota</taxon>
        <taxon>Glomeromycotina</taxon>
        <taxon>Glomeromycetes</taxon>
        <taxon>Diversisporales</taxon>
        <taxon>Gigasporaceae</taxon>
        <taxon>Racocetra</taxon>
    </lineage>
</organism>
<name>A0ACA9QTC3_9GLOM</name>